<evidence type="ECO:0000313" key="3">
    <source>
        <dbReference type="Proteomes" id="UP000029223"/>
    </source>
</evidence>
<dbReference type="EMBL" id="BBMS01000010">
    <property type="protein sequence ID" value="GAL25459.1"/>
    <property type="molecule type" value="Genomic_DNA"/>
</dbReference>
<reference evidence="3" key="1">
    <citation type="submission" date="2014-09" db="EMBL/GenBank/DDBJ databases">
        <title>Vibrio variabilis JCM 19239. (C206) whole genome shotgun sequence.</title>
        <authorList>
            <person name="Sawabe T."/>
            <person name="Meirelles P."/>
            <person name="Nakanishi M."/>
            <person name="Sayaka M."/>
            <person name="Hattori M."/>
            <person name="Ohkuma M."/>
        </authorList>
    </citation>
    <scope>NUCLEOTIDE SEQUENCE [LARGE SCALE GENOMIC DNA]</scope>
    <source>
        <strain evidence="3">JCM 19239</strain>
    </source>
</reference>
<gene>
    <name evidence="2" type="ORF">JCM19239_3733</name>
</gene>
<proteinExistence type="predicted"/>
<dbReference type="InterPro" id="IPR038607">
    <property type="entry name" value="PhoD-like_sf"/>
</dbReference>
<feature type="domain" description="PhoD-like phosphatase metallophosphatase" evidence="1">
    <location>
        <begin position="47"/>
        <end position="111"/>
    </location>
</feature>
<evidence type="ECO:0000259" key="1">
    <source>
        <dbReference type="Pfam" id="PF09423"/>
    </source>
</evidence>
<evidence type="ECO:0000313" key="2">
    <source>
        <dbReference type="EMBL" id="GAL25459.1"/>
    </source>
</evidence>
<dbReference type="Pfam" id="PF09423">
    <property type="entry name" value="PhoD"/>
    <property type="match status" value="1"/>
</dbReference>
<name>A0ABQ0J9L2_9VIBR</name>
<dbReference type="InterPro" id="IPR018946">
    <property type="entry name" value="PhoD-like_MPP"/>
</dbReference>
<reference evidence="3" key="2">
    <citation type="submission" date="2014-09" db="EMBL/GenBank/DDBJ databases">
        <authorList>
            <consortium name="NBRP consortium"/>
            <person name="Sawabe T."/>
            <person name="Meirelles P."/>
            <person name="Nakanishi M."/>
            <person name="Sayaka M."/>
            <person name="Hattori M."/>
            <person name="Ohkuma M."/>
        </authorList>
    </citation>
    <scope>NUCLEOTIDE SEQUENCE [LARGE SCALE GENOMIC DNA]</scope>
    <source>
        <strain evidence="3">JCM 19239</strain>
    </source>
</reference>
<dbReference type="Gene3D" id="3.60.21.70">
    <property type="entry name" value="PhoD-like phosphatase"/>
    <property type="match status" value="1"/>
</dbReference>
<sequence>MDWEAMVELQQELIGLDSVVVVSPAPMFGVKFIETLQAMATKLGNPLIIDAENWMAHPGSANTLLSILLTVNTENFVILSGDVHYSFVYDVKLRFKQTDSHIYQITCSGIKNEFPEPLLTVCDTLDKWLYTLAHRSTGLLSVNA</sequence>
<accession>A0ABQ0J9L2</accession>
<dbReference type="PANTHER" id="PTHR37031:SF2">
    <property type="entry name" value="PHOD-LIKE PHOSPHATASE METALLOPHOSPHATASE DOMAIN-CONTAINING PROTEIN"/>
    <property type="match status" value="1"/>
</dbReference>
<comment type="caution">
    <text evidence="2">The sequence shown here is derived from an EMBL/GenBank/DDBJ whole genome shotgun (WGS) entry which is preliminary data.</text>
</comment>
<dbReference type="Proteomes" id="UP000029223">
    <property type="component" value="Unassembled WGS sequence"/>
</dbReference>
<dbReference type="PANTHER" id="PTHR37031">
    <property type="entry name" value="METALLOPHOSPHATASE BINDING DOMAIN PROTEIN"/>
    <property type="match status" value="1"/>
</dbReference>
<organism evidence="2 3">
    <name type="scientific">Vibrio variabilis</name>
    <dbReference type="NCBI Taxonomy" id="990271"/>
    <lineage>
        <taxon>Bacteria</taxon>
        <taxon>Pseudomonadati</taxon>
        <taxon>Pseudomonadota</taxon>
        <taxon>Gammaproteobacteria</taxon>
        <taxon>Vibrionales</taxon>
        <taxon>Vibrionaceae</taxon>
        <taxon>Vibrio</taxon>
    </lineage>
</organism>
<protein>
    <recommendedName>
        <fullName evidence="1">PhoD-like phosphatase metallophosphatase domain-containing protein</fullName>
    </recommendedName>
</protein>
<keyword evidence="3" id="KW-1185">Reference proteome</keyword>